<dbReference type="SMART" id="SM00873">
    <property type="entry name" value="B3_4"/>
    <property type="match status" value="1"/>
</dbReference>
<dbReference type="SUPFAM" id="SSF55681">
    <property type="entry name" value="Class II aaRS and biotin synthetases"/>
    <property type="match status" value="1"/>
</dbReference>
<evidence type="ECO:0000259" key="19">
    <source>
        <dbReference type="PROSITE" id="PS51483"/>
    </source>
</evidence>
<dbReference type="Gene3D" id="2.40.50.140">
    <property type="entry name" value="Nucleic acid-binding proteins"/>
    <property type="match status" value="1"/>
</dbReference>
<dbReference type="Proteomes" id="UP000528322">
    <property type="component" value="Unassembled WGS sequence"/>
</dbReference>
<reference evidence="20 21" key="1">
    <citation type="submission" date="2020-08" db="EMBL/GenBank/DDBJ databases">
        <title>Genomic Encyclopedia of Type Strains, Phase IV (KMG-IV): sequencing the most valuable type-strain genomes for metagenomic binning, comparative biology and taxonomic classification.</title>
        <authorList>
            <person name="Goeker M."/>
        </authorList>
    </citation>
    <scope>NUCLEOTIDE SEQUENCE [LARGE SCALE GENOMIC DNA]</scope>
    <source>
        <strain evidence="20 21">DSM 22071</strain>
    </source>
</reference>
<evidence type="ECO:0000256" key="14">
    <source>
        <dbReference type="ARBA" id="ARBA00049255"/>
    </source>
</evidence>
<dbReference type="GO" id="GO:0009328">
    <property type="term" value="C:phenylalanine-tRNA ligase complex"/>
    <property type="evidence" value="ECO:0007669"/>
    <property type="project" value="TreeGrafter"/>
</dbReference>
<dbReference type="Pfam" id="PF17759">
    <property type="entry name" value="tRNA_synthFbeta"/>
    <property type="match status" value="1"/>
</dbReference>
<dbReference type="InterPro" id="IPR041616">
    <property type="entry name" value="PheRS_beta_core"/>
</dbReference>
<sequence length="793" mass="86922">MKVSYNWLQEFTAIDSDPQALADQLTLQGLEVDALSRFGNFSHIVVGRIERIDSHPNADKLTVCSVDSGQGEPLSIVCGADNMKVGDLVPVALPGACLPGGMKIKATKLRGVPSAGMLCSKSELELEEQSAGLFILPADAPVGMEVSRYLQMDDTAIEIGLTPNRSDCLSHIGVAREVGVFTGQSVTLPLLSLQQSDLATSELVTVDIEDGSDCPRYMARVVQGVKVQSSPQWLQNRLVVCGIRPINNIVDITNYIMLGLGHPLHAFDYDKLAHKRILVRRAQDGEKILTLDDQQRTLSREDLVITDGQSPVAIAGIMGGAETSIDEQSVNVLIEAASFHGSVVRKTARKLALHSESSHRFERGVDPNGCQFAIDYAAQLMVELGGGTIARDAVDNYQQVNLPRSIELRVPRLRKLLGIEISSEQAGNILQRLGMQVTAGDAEVLRVEVPTSTGDIYREVDLMEEVARIYGYGNVPATLPAVAAIAPQHTREEAIYSLKQTLAGIGYMECINYSFTSATNLERVLGPATRVQLLNALSEELAVMRTSLLPSLLLNVKSNLHLGLDSLRFMEISNVPRDHQDARHELPTSRLLLGGVLCGHEPKQWWNQQGQELSYFHLKGDLEYLLRQLGLSMVTRRSSLPWLHPGIGADIVLNGKSVGYIGEVHPTVQESFDIPVRIMAFELELEPLLAAGFQRAYGFSEISRFPSTWRDLAFVVDADVTHQAIVDAIEGVSIAHLEGVRLFDSYTLESGQKSLAYRLVFRDHTRTLTDEIVQGHIDAILKVVNQQTGAVLR</sequence>
<keyword evidence="8 15" id="KW-0547">Nucleotide-binding</keyword>
<dbReference type="Pfam" id="PF01588">
    <property type="entry name" value="tRNA_bind"/>
    <property type="match status" value="1"/>
</dbReference>
<dbReference type="PROSITE" id="PS51483">
    <property type="entry name" value="B5"/>
    <property type="match status" value="1"/>
</dbReference>
<evidence type="ECO:0000256" key="12">
    <source>
        <dbReference type="ARBA" id="ARBA00022917"/>
    </source>
</evidence>
<dbReference type="PROSITE" id="PS50886">
    <property type="entry name" value="TRBD"/>
    <property type="match status" value="1"/>
</dbReference>
<evidence type="ECO:0000256" key="13">
    <source>
        <dbReference type="ARBA" id="ARBA00023146"/>
    </source>
</evidence>
<evidence type="ECO:0000256" key="3">
    <source>
        <dbReference type="ARBA" id="ARBA00011209"/>
    </source>
</evidence>
<evidence type="ECO:0000256" key="1">
    <source>
        <dbReference type="ARBA" id="ARBA00004496"/>
    </source>
</evidence>
<dbReference type="Pfam" id="PF03483">
    <property type="entry name" value="B3_4"/>
    <property type="match status" value="1"/>
</dbReference>
<dbReference type="SUPFAM" id="SSF56037">
    <property type="entry name" value="PheT/TilS domain"/>
    <property type="match status" value="1"/>
</dbReference>
<feature type="binding site" evidence="15">
    <location>
        <position position="464"/>
    </location>
    <ligand>
        <name>Mg(2+)</name>
        <dbReference type="ChEBI" id="CHEBI:18420"/>
        <note>shared with alpha subunit</note>
    </ligand>
</feature>
<dbReference type="GO" id="GO:0005524">
    <property type="term" value="F:ATP binding"/>
    <property type="evidence" value="ECO:0007669"/>
    <property type="project" value="UniProtKB-UniRule"/>
</dbReference>
<feature type="binding site" evidence="15">
    <location>
        <position position="465"/>
    </location>
    <ligand>
        <name>Mg(2+)</name>
        <dbReference type="ChEBI" id="CHEBI:18420"/>
        <note>shared with alpha subunit</note>
    </ligand>
</feature>
<dbReference type="PANTHER" id="PTHR10947">
    <property type="entry name" value="PHENYLALANYL-TRNA SYNTHETASE BETA CHAIN AND LEUCINE-RICH REPEAT-CONTAINING PROTEIN 47"/>
    <property type="match status" value="1"/>
</dbReference>
<evidence type="ECO:0000256" key="9">
    <source>
        <dbReference type="ARBA" id="ARBA00022840"/>
    </source>
</evidence>
<comment type="similarity">
    <text evidence="2 15">Belongs to the phenylalanyl-tRNA synthetase beta subunit family. Type 1 subfamily.</text>
</comment>
<dbReference type="InterPro" id="IPR012340">
    <property type="entry name" value="NA-bd_OB-fold"/>
</dbReference>
<feature type="domain" description="TRNA-binding" evidence="17">
    <location>
        <begin position="38"/>
        <end position="147"/>
    </location>
</feature>
<dbReference type="PROSITE" id="PS51447">
    <property type="entry name" value="FDX_ACB"/>
    <property type="match status" value="1"/>
</dbReference>
<comment type="subcellular location">
    <subcellularLocation>
        <location evidence="1 15">Cytoplasm</location>
    </subcellularLocation>
</comment>
<dbReference type="SUPFAM" id="SSF50249">
    <property type="entry name" value="Nucleic acid-binding proteins"/>
    <property type="match status" value="1"/>
</dbReference>
<proteinExistence type="inferred from homology"/>
<dbReference type="Pfam" id="PF03147">
    <property type="entry name" value="FDX-ACB"/>
    <property type="match status" value="1"/>
</dbReference>
<dbReference type="InterPro" id="IPR002547">
    <property type="entry name" value="tRNA-bd_dom"/>
</dbReference>
<dbReference type="Pfam" id="PF03484">
    <property type="entry name" value="B5"/>
    <property type="match status" value="1"/>
</dbReference>
<evidence type="ECO:0000256" key="4">
    <source>
        <dbReference type="ARBA" id="ARBA00022490"/>
    </source>
</evidence>
<dbReference type="Gene3D" id="3.50.40.10">
    <property type="entry name" value="Phenylalanyl-trna Synthetase, Chain B, domain 3"/>
    <property type="match status" value="1"/>
</dbReference>
<comment type="catalytic activity">
    <reaction evidence="14 15">
        <text>tRNA(Phe) + L-phenylalanine + ATP = L-phenylalanyl-tRNA(Phe) + AMP + diphosphate + H(+)</text>
        <dbReference type="Rhea" id="RHEA:19413"/>
        <dbReference type="Rhea" id="RHEA-COMP:9668"/>
        <dbReference type="Rhea" id="RHEA-COMP:9699"/>
        <dbReference type="ChEBI" id="CHEBI:15378"/>
        <dbReference type="ChEBI" id="CHEBI:30616"/>
        <dbReference type="ChEBI" id="CHEBI:33019"/>
        <dbReference type="ChEBI" id="CHEBI:58095"/>
        <dbReference type="ChEBI" id="CHEBI:78442"/>
        <dbReference type="ChEBI" id="CHEBI:78531"/>
        <dbReference type="ChEBI" id="CHEBI:456215"/>
        <dbReference type="EC" id="6.1.1.20"/>
    </reaction>
</comment>
<dbReference type="InterPro" id="IPR004532">
    <property type="entry name" value="Phe-tRNA-ligase_IIc_bsu_bact"/>
</dbReference>
<dbReference type="GO" id="GO:0000287">
    <property type="term" value="F:magnesium ion binding"/>
    <property type="evidence" value="ECO:0007669"/>
    <property type="project" value="UniProtKB-UniRule"/>
</dbReference>
<dbReference type="SUPFAM" id="SSF54991">
    <property type="entry name" value="Anticodon-binding domain of PheRS"/>
    <property type="match status" value="1"/>
</dbReference>
<dbReference type="InterPro" id="IPR036690">
    <property type="entry name" value="Fdx_antiC-bd_sf"/>
</dbReference>
<evidence type="ECO:0000313" key="20">
    <source>
        <dbReference type="EMBL" id="MBB5022039.1"/>
    </source>
</evidence>
<dbReference type="SUPFAM" id="SSF46955">
    <property type="entry name" value="Putative DNA-binding domain"/>
    <property type="match status" value="1"/>
</dbReference>
<dbReference type="EMBL" id="JACHID010000007">
    <property type="protein sequence ID" value="MBB5022039.1"/>
    <property type="molecule type" value="Genomic_DNA"/>
</dbReference>
<dbReference type="InterPro" id="IPR005147">
    <property type="entry name" value="tRNA_synthase_B5-dom"/>
</dbReference>
<dbReference type="InterPro" id="IPR020825">
    <property type="entry name" value="Phe-tRNA_synthase-like_B3/B4"/>
</dbReference>
<evidence type="ECO:0000256" key="7">
    <source>
        <dbReference type="ARBA" id="ARBA00022723"/>
    </source>
</evidence>
<dbReference type="CDD" id="cd02796">
    <property type="entry name" value="tRNA_bind_bactPheRS"/>
    <property type="match status" value="1"/>
</dbReference>
<comment type="subunit">
    <text evidence="3 15">Tetramer of two alpha and two beta subunits.</text>
</comment>
<dbReference type="HAMAP" id="MF_00283">
    <property type="entry name" value="Phe_tRNA_synth_beta1"/>
    <property type="match status" value="1"/>
</dbReference>
<keyword evidence="13 15" id="KW-0030">Aminoacyl-tRNA synthetase</keyword>
<dbReference type="Gene3D" id="3.30.930.10">
    <property type="entry name" value="Bira Bifunctional Protein, Domain 2"/>
    <property type="match status" value="1"/>
</dbReference>
<feature type="binding site" evidence="15">
    <location>
        <position position="461"/>
    </location>
    <ligand>
        <name>Mg(2+)</name>
        <dbReference type="ChEBI" id="CHEBI:18420"/>
        <note>shared with alpha subunit</note>
    </ligand>
</feature>
<evidence type="ECO:0000259" key="17">
    <source>
        <dbReference type="PROSITE" id="PS50886"/>
    </source>
</evidence>
<keyword evidence="5 16" id="KW-0820">tRNA-binding</keyword>
<evidence type="ECO:0000256" key="11">
    <source>
        <dbReference type="ARBA" id="ARBA00022884"/>
    </source>
</evidence>
<keyword evidence="10 15" id="KW-0460">Magnesium</keyword>
<keyword evidence="9 15" id="KW-0067">ATP-binding</keyword>
<evidence type="ECO:0000256" key="16">
    <source>
        <dbReference type="PROSITE-ProRule" id="PRU00209"/>
    </source>
</evidence>
<accession>A0A7W7Y4U8</accession>
<dbReference type="GO" id="GO:0000049">
    <property type="term" value="F:tRNA binding"/>
    <property type="evidence" value="ECO:0007669"/>
    <property type="project" value="UniProtKB-UniRule"/>
</dbReference>
<keyword evidence="4 15" id="KW-0963">Cytoplasm</keyword>
<organism evidence="20 21">
    <name type="scientific">Desulfurispira natronophila</name>
    <dbReference type="NCBI Taxonomy" id="682562"/>
    <lineage>
        <taxon>Bacteria</taxon>
        <taxon>Pseudomonadati</taxon>
        <taxon>Chrysiogenota</taxon>
        <taxon>Chrysiogenia</taxon>
        <taxon>Chrysiogenales</taxon>
        <taxon>Chrysiogenaceae</taxon>
        <taxon>Desulfurispira</taxon>
    </lineage>
</organism>
<dbReference type="NCBIfam" id="TIGR00472">
    <property type="entry name" value="pheT_bact"/>
    <property type="match status" value="1"/>
</dbReference>
<comment type="caution">
    <text evidence="20">The sequence shown here is derived from an EMBL/GenBank/DDBJ whole genome shotgun (WGS) entry which is preliminary data.</text>
</comment>
<dbReference type="InterPro" id="IPR005121">
    <property type="entry name" value="Fdx_antiC-bd"/>
</dbReference>
<comment type="cofactor">
    <cofactor evidence="15">
        <name>Mg(2+)</name>
        <dbReference type="ChEBI" id="CHEBI:18420"/>
    </cofactor>
    <text evidence="15">Binds 2 magnesium ions per tetramer.</text>
</comment>
<keyword evidence="12 15" id="KW-0648">Protein biosynthesis</keyword>
<evidence type="ECO:0000256" key="2">
    <source>
        <dbReference type="ARBA" id="ARBA00008653"/>
    </source>
</evidence>
<dbReference type="RefSeq" id="WP_183731813.1">
    <property type="nucleotide sequence ID" value="NZ_JACHID010000007.1"/>
</dbReference>
<keyword evidence="6 15" id="KW-0436">Ligase</keyword>
<dbReference type="GO" id="GO:0004826">
    <property type="term" value="F:phenylalanine-tRNA ligase activity"/>
    <property type="evidence" value="ECO:0007669"/>
    <property type="project" value="UniProtKB-UniRule"/>
</dbReference>
<evidence type="ECO:0000259" key="18">
    <source>
        <dbReference type="PROSITE" id="PS51447"/>
    </source>
</evidence>
<dbReference type="InterPro" id="IPR033714">
    <property type="entry name" value="tRNA_bind_bactPheRS"/>
</dbReference>
<dbReference type="GO" id="GO:0006432">
    <property type="term" value="P:phenylalanyl-tRNA aminoacylation"/>
    <property type="evidence" value="ECO:0007669"/>
    <property type="project" value="UniProtKB-UniRule"/>
</dbReference>
<dbReference type="CDD" id="cd00769">
    <property type="entry name" value="PheRS_beta_core"/>
    <property type="match status" value="1"/>
</dbReference>
<keyword evidence="11 16" id="KW-0694">RNA-binding</keyword>
<dbReference type="InterPro" id="IPR045060">
    <property type="entry name" value="Phe-tRNA-ligase_IIc_bsu"/>
</dbReference>
<evidence type="ECO:0000256" key="6">
    <source>
        <dbReference type="ARBA" id="ARBA00022598"/>
    </source>
</evidence>
<keyword evidence="7 15" id="KW-0479">Metal-binding</keyword>
<protein>
    <recommendedName>
        <fullName evidence="15">Phenylalanine--tRNA ligase beta subunit</fullName>
        <ecNumber evidence="15">6.1.1.20</ecNumber>
    </recommendedName>
    <alternativeName>
        <fullName evidence="15">Phenylalanyl-tRNA synthetase beta subunit</fullName>
        <shortName evidence="15">PheRS</shortName>
    </alternativeName>
</protein>
<dbReference type="Gene3D" id="3.30.70.380">
    <property type="entry name" value="Ferrodoxin-fold anticodon-binding domain"/>
    <property type="match status" value="1"/>
</dbReference>
<dbReference type="FunFam" id="2.40.50.140:FF:000045">
    <property type="entry name" value="Phenylalanine--tRNA ligase beta subunit"/>
    <property type="match status" value="1"/>
</dbReference>
<dbReference type="SMART" id="SM00874">
    <property type="entry name" value="B5"/>
    <property type="match status" value="1"/>
</dbReference>
<dbReference type="InterPro" id="IPR009061">
    <property type="entry name" value="DNA-bd_dom_put_sf"/>
</dbReference>
<dbReference type="InterPro" id="IPR045864">
    <property type="entry name" value="aa-tRNA-synth_II/BPL/LPL"/>
</dbReference>
<gene>
    <name evidence="15" type="primary">pheT</name>
    <name evidence="20" type="ORF">HNR37_001356</name>
</gene>
<dbReference type="FunFam" id="3.50.40.10:FF:000001">
    <property type="entry name" value="Phenylalanine--tRNA ligase beta subunit"/>
    <property type="match status" value="1"/>
</dbReference>
<feature type="domain" description="FDX-ACB" evidence="18">
    <location>
        <begin position="703"/>
        <end position="793"/>
    </location>
</feature>
<dbReference type="PANTHER" id="PTHR10947:SF0">
    <property type="entry name" value="PHENYLALANINE--TRNA LIGASE BETA SUBUNIT"/>
    <property type="match status" value="1"/>
</dbReference>
<name>A0A7W7Y4U8_9BACT</name>
<dbReference type="InterPro" id="IPR005146">
    <property type="entry name" value="B3/B4_tRNA-bd"/>
</dbReference>
<dbReference type="Gene3D" id="3.30.56.10">
    <property type="match status" value="2"/>
</dbReference>
<dbReference type="EC" id="6.1.1.20" evidence="15"/>
<feature type="domain" description="B5" evidence="19">
    <location>
        <begin position="401"/>
        <end position="477"/>
    </location>
</feature>
<evidence type="ECO:0000256" key="15">
    <source>
        <dbReference type="HAMAP-Rule" id="MF_00283"/>
    </source>
</evidence>
<evidence type="ECO:0000256" key="10">
    <source>
        <dbReference type="ARBA" id="ARBA00022842"/>
    </source>
</evidence>
<evidence type="ECO:0000256" key="5">
    <source>
        <dbReference type="ARBA" id="ARBA00022555"/>
    </source>
</evidence>
<feature type="binding site" evidence="15">
    <location>
        <position position="455"/>
    </location>
    <ligand>
        <name>Mg(2+)</name>
        <dbReference type="ChEBI" id="CHEBI:18420"/>
        <note>shared with alpha subunit</note>
    </ligand>
</feature>
<dbReference type="AlphaFoldDB" id="A0A7W7Y4U8"/>
<dbReference type="NCBIfam" id="NF045760">
    <property type="entry name" value="YtpR"/>
    <property type="match status" value="1"/>
</dbReference>
<keyword evidence="21" id="KW-1185">Reference proteome</keyword>
<evidence type="ECO:0000313" key="21">
    <source>
        <dbReference type="Proteomes" id="UP000528322"/>
    </source>
</evidence>
<evidence type="ECO:0000256" key="8">
    <source>
        <dbReference type="ARBA" id="ARBA00022741"/>
    </source>
</evidence>
<dbReference type="SMART" id="SM00896">
    <property type="entry name" value="FDX-ACB"/>
    <property type="match status" value="1"/>
</dbReference>